<feature type="transmembrane region" description="Helical" evidence="1">
    <location>
        <begin position="138"/>
        <end position="158"/>
    </location>
</feature>
<accession>A0A4Z1R3T2</accession>
<dbReference type="CDD" id="cd01610">
    <property type="entry name" value="PAP2_like"/>
    <property type="match status" value="1"/>
</dbReference>
<protein>
    <submittedName>
        <fullName evidence="2">Phosphatase PAP2 family protein</fullName>
    </submittedName>
</protein>
<feature type="transmembrane region" description="Helical" evidence="1">
    <location>
        <begin position="6"/>
        <end position="28"/>
    </location>
</feature>
<feature type="transmembrane region" description="Helical" evidence="1">
    <location>
        <begin position="100"/>
        <end position="118"/>
    </location>
</feature>
<reference evidence="2 3" key="1">
    <citation type="submission" date="2019-01" db="EMBL/GenBank/DDBJ databases">
        <authorList>
            <person name="Zhang S."/>
        </authorList>
    </citation>
    <scope>NUCLEOTIDE SEQUENCE [LARGE SCALE GENOMIC DNA]</scope>
    <source>
        <strain evidence="2 3">1626</strain>
    </source>
</reference>
<feature type="transmembrane region" description="Helical" evidence="1">
    <location>
        <begin position="170"/>
        <end position="188"/>
    </location>
</feature>
<proteinExistence type="predicted"/>
<feature type="transmembrane region" description="Helical" evidence="1">
    <location>
        <begin position="40"/>
        <end position="58"/>
    </location>
</feature>
<evidence type="ECO:0000313" key="2">
    <source>
        <dbReference type="EMBL" id="TKS54314.1"/>
    </source>
</evidence>
<dbReference type="Proteomes" id="UP000298681">
    <property type="component" value="Unassembled WGS sequence"/>
</dbReference>
<evidence type="ECO:0000313" key="3">
    <source>
        <dbReference type="Proteomes" id="UP000298681"/>
    </source>
</evidence>
<dbReference type="EMBL" id="SPUH01000001">
    <property type="protein sequence ID" value="TKS54314.1"/>
    <property type="molecule type" value="Genomic_DNA"/>
</dbReference>
<keyword evidence="3" id="KW-1185">Reference proteome</keyword>
<comment type="caution">
    <text evidence="2">The sequence shown here is derived from an EMBL/GenBank/DDBJ whole genome shotgun (WGS) entry which is preliminary data.</text>
</comment>
<evidence type="ECO:0000256" key="1">
    <source>
        <dbReference type="SAM" id="Phobius"/>
    </source>
</evidence>
<name>A0A4Z1R3T2_9GAMM</name>
<organism evidence="2 3">
    <name type="scientific">Luteimonas yindakuii</name>
    <dbReference type="NCBI Taxonomy" id="2565782"/>
    <lineage>
        <taxon>Bacteria</taxon>
        <taxon>Pseudomonadati</taxon>
        <taxon>Pseudomonadota</taxon>
        <taxon>Gammaproteobacteria</taxon>
        <taxon>Lysobacterales</taxon>
        <taxon>Lysobacteraceae</taxon>
        <taxon>Luteimonas</taxon>
    </lineage>
</organism>
<gene>
    <name evidence="2" type="ORF">E4582_05735</name>
</gene>
<keyword evidence="1" id="KW-0812">Transmembrane</keyword>
<keyword evidence="1" id="KW-1133">Transmembrane helix</keyword>
<keyword evidence="1" id="KW-0472">Membrane</keyword>
<dbReference type="Gene3D" id="1.20.144.10">
    <property type="entry name" value="Phosphatidic acid phosphatase type 2/haloperoxidase"/>
    <property type="match status" value="1"/>
</dbReference>
<sequence>MSSSPALPARCVSILGHPLLVLPLALLLPMATIDAAATTRTALGTAVCAAVVMGWSWWRVRGGHWRHVDASGVHERRGLNRFLLPLLALGALLALPQPWLALRLALAAAIVAVALLLARWCTLSLHAAFASYATVLLWAWHAGAGLAMLVFAGLIVASRLVLARHSVRDVVAGAAVGSLAGAMAWWVAP</sequence>
<dbReference type="AlphaFoldDB" id="A0A4Z1R3T2"/>
<dbReference type="RefSeq" id="WP_134673693.1">
    <property type="nucleotide sequence ID" value="NZ_SPUH01000001.1"/>
</dbReference>
<feature type="transmembrane region" description="Helical" evidence="1">
    <location>
        <begin position="78"/>
        <end position="95"/>
    </location>
</feature>